<accession>K1VAJ8</accession>
<proteinExistence type="predicted"/>
<protein>
    <submittedName>
        <fullName evidence="2">Uncharacterized protein</fullName>
    </submittedName>
</protein>
<feature type="compositionally biased region" description="Pro residues" evidence="1">
    <location>
        <begin position="234"/>
        <end position="247"/>
    </location>
</feature>
<keyword evidence="3" id="KW-1185">Reference proteome</keyword>
<feature type="compositionally biased region" description="Low complexity" evidence="1">
    <location>
        <begin position="267"/>
        <end position="282"/>
    </location>
</feature>
<evidence type="ECO:0000256" key="1">
    <source>
        <dbReference type="SAM" id="MobiDB-lite"/>
    </source>
</evidence>
<comment type="caution">
    <text evidence="2">The sequence shown here is derived from an EMBL/GenBank/DDBJ whole genome shotgun (WGS) entry which is preliminary data.</text>
</comment>
<feature type="region of interest" description="Disordered" evidence="1">
    <location>
        <begin position="227"/>
        <end position="282"/>
    </location>
</feature>
<dbReference type="InParanoid" id="K1VAJ8"/>
<reference evidence="2 3" key="1">
    <citation type="journal article" date="2012" name="Eukaryot. Cell">
        <title>Genome sequence of the Trichosporon asahii environmental strain CBS 8904.</title>
        <authorList>
            <person name="Yang R.Y."/>
            <person name="Li H.T."/>
            <person name="Zhu H."/>
            <person name="Zhou G.P."/>
            <person name="Wang M."/>
            <person name="Wang L."/>
        </authorList>
    </citation>
    <scope>NUCLEOTIDE SEQUENCE [LARGE SCALE GENOMIC DNA]</scope>
    <source>
        <strain evidence="2 3">CBS 8904</strain>
    </source>
</reference>
<organism evidence="2 3">
    <name type="scientific">Trichosporon asahii var. asahii (strain CBS 8904)</name>
    <name type="common">Yeast</name>
    <dbReference type="NCBI Taxonomy" id="1220162"/>
    <lineage>
        <taxon>Eukaryota</taxon>
        <taxon>Fungi</taxon>
        <taxon>Dikarya</taxon>
        <taxon>Basidiomycota</taxon>
        <taxon>Agaricomycotina</taxon>
        <taxon>Tremellomycetes</taxon>
        <taxon>Trichosporonales</taxon>
        <taxon>Trichosporonaceae</taxon>
        <taxon>Trichosporon</taxon>
    </lineage>
</organism>
<dbReference type="AlphaFoldDB" id="K1VAJ8"/>
<gene>
    <name evidence="2" type="ORF">A1Q2_04548</name>
</gene>
<evidence type="ECO:0000313" key="3">
    <source>
        <dbReference type="Proteomes" id="UP000006757"/>
    </source>
</evidence>
<name>K1VAJ8_TRIAC</name>
<dbReference type="EMBL" id="AMBO01000325">
    <property type="protein sequence ID" value="EKD01050.1"/>
    <property type="molecule type" value="Genomic_DNA"/>
</dbReference>
<sequence>MEHKACLQAAELKNAISDGVISALREELRHAQALITATAREFTVAGVGAPSESDRLKCPEVDRTVVSMDTISLHNAKTTQYGPNENHSEEDALREQVVSLAQRLQAAEFSKEDSDLNLEEAVQKNGHMMMKVTQLQEQLQHARNALTSFDRDLHQSNAERDRLRKKLAATGASDELTSSRAETVRLRDELASTASEKQLLESKLHFLNCDNQHLRSANAELKGKLQERDVKQPTPTPEQPTPTPKQPTPKQQSPEHKQRTPKQKTNASQRQSESVPSSSAASDYVECEVKLPSINFRRVLDLSERLDDHRLAFRHSNKWYYAVTERHPLTRLRLVLLREDLQWHVDFMNELTEELSFMFMPTPDHVDKSSELGKLQERASKIADAVSDCTALQKSAVGASPGELSRITAEVQLLSKTEMENLLPVVYRCTHRLRQKKAETSSDGL</sequence>
<dbReference type="HOGENOM" id="CLU_662554_0_0_1"/>
<evidence type="ECO:0000313" key="2">
    <source>
        <dbReference type="EMBL" id="EKD01050.1"/>
    </source>
</evidence>
<dbReference type="Proteomes" id="UP000006757">
    <property type="component" value="Unassembled WGS sequence"/>
</dbReference>